<sequence length="397" mass="43662">MNYQFSDRMATLKPSLVREILKASSDPEVIAFSAGNPAPDAFPVEDVRRIASEILDDAPIDALQYSITEGYAPLREALKRMVQTHYAIPLSADDDLIVISGAQQGMDLAAKAFVNEGDTVLCEDPSFIGSLNCFRSYNCNLVGVGMESDGLNTAKLEQAIIKNQKVKLLYTIPNFQNPTGITTSAEKRREILRICREHGVMVLEDNPYGDLRFSGEPVAPIKSMDTDGAVIYVGSFSKILAPGMRVGFVLAPKAVIAKMTVGKQCADVHTNMLAQMICDRWLATCDLSAHLERLRGIYRRKCRLMLECIDREFAPCVTHTTPDGGLFLWCTLPDGADMLDFCSRAVAQKVAVVPGVAFLANESDPCQSFRMNFSTPTDEAIVEGCKRLGKLTRELFN</sequence>
<dbReference type="EMBL" id="CZBE01000013">
    <property type="protein sequence ID" value="CUP81426.1"/>
    <property type="molecule type" value="Genomic_DNA"/>
</dbReference>
<gene>
    <name evidence="8" type="primary">lysN</name>
    <name evidence="8" type="ORF">ERS852551_02038</name>
</gene>
<dbReference type="PANTHER" id="PTHR42790:SF19">
    <property type="entry name" value="KYNURENINE_ALPHA-AMINOADIPATE AMINOTRANSFERASE, MITOCHONDRIAL"/>
    <property type="match status" value="1"/>
</dbReference>
<dbReference type="GO" id="GO:1901605">
    <property type="term" value="P:alpha-amino acid metabolic process"/>
    <property type="evidence" value="ECO:0007669"/>
    <property type="project" value="TreeGrafter"/>
</dbReference>
<dbReference type="InterPro" id="IPR015424">
    <property type="entry name" value="PyrdxlP-dep_Trfase"/>
</dbReference>
<dbReference type="OrthoDB" id="9802328at2"/>
<reference evidence="8 9" key="1">
    <citation type="submission" date="2015-09" db="EMBL/GenBank/DDBJ databases">
        <authorList>
            <consortium name="Pathogen Informatics"/>
        </authorList>
    </citation>
    <scope>NUCLEOTIDE SEQUENCE [LARGE SCALE GENOMIC DNA]</scope>
    <source>
        <strain evidence="8 9">2789STDY5834939</strain>
    </source>
</reference>
<feature type="domain" description="Aminotransferase class I/classII large" evidence="7">
    <location>
        <begin position="28"/>
        <end position="388"/>
    </location>
</feature>
<comment type="subunit">
    <text evidence="3">Homodimer.</text>
</comment>
<dbReference type="InterPro" id="IPR050859">
    <property type="entry name" value="Class-I_PLP-dep_aminotransf"/>
</dbReference>
<dbReference type="InterPro" id="IPR015422">
    <property type="entry name" value="PyrdxlP-dep_Trfase_small"/>
</dbReference>
<keyword evidence="4 8" id="KW-0032">Aminotransferase</keyword>
<dbReference type="InterPro" id="IPR004839">
    <property type="entry name" value="Aminotransferase_I/II_large"/>
</dbReference>
<dbReference type="AlphaFoldDB" id="A0A174RBR2"/>
<dbReference type="EC" id="2.6.1.39" evidence="8"/>
<dbReference type="Gene3D" id="3.40.640.10">
    <property type="entry name" value="Type I PLP-dependent aspartate aminotransferase-like (Major domain)"/>
    <property type="match status" value="1"/>
</dbReference>
<evidence type="ECO:0000256" key="4">
    <source>
        <dbReference type="ARBA" id="ARBA00022576"/>
    </source>
</evidence>
<evidence type="ECO:0000256" key="6">
    <source>
        <dbReference type="ARBA" id="ARBA00022898"/>
    </source>
</evidence>
<dbReference type="GO" id="GO:0030170">
    <property type="term" value="F:pyridoxal phosphate binding"/>
    <property type="evidence" value="ECO:0007669"/>
    <property type="project" value="InterPro"/>
</dbReference>
<dbReference type="CDD" id="cd00609">
    <property type="entry name" value="AAT_like"/>
    <property type="match status" value="1"/>
</dbReference>
<evidence type="ECO:0000256" key="1">
    <source>
        <dbReference type="ARBA" id="ARBA00001933"/>
    </source>
</evidence>
<evidence type="ECO:0000313" key="9">
    <source>
        <dbReference type="Proteomes" id="UP000095765"/>
    </source>
</evidence>
<evidence type="ECO:0000256" key="3">
    <source>
        <dbReference type="ARBA" id="ARBA00011738"/>
    </source>
</evidence>
<dbReference type="SUPFAM" id="SSF53383">
    <property type="entry name" value="PLP-dependent transferases"/>
    <property type="match status" value="1"/>
</dbReference>
<organism evidence="8 9">
    <name type="scientific">Anaerotruncus colihominis</name>
    <dbReference type="NCBI Taxonomy" id="169435"/>
    <lineage>
        <taxon>Bacteria</taxon>
        <taxon>Bacillati</taxon>
        <taxon>Bacillota</taxon>
        <taxon>Clostridia</taxon>
        <taxon>Eubacteriales</taxon>
        <taxon>Oscillospiraceae</taxon>
        <taxon>Anaerotruncus</taxon>
    </lineage>
</organism>
<dbReference type="Proteomes" id="UP000095765">
    <property type="component" value="Unassembled WGS sequence"/>
</dbReference>
<dbReference type="Gene3D" id="3.90.1150.10">
    <property type="entry name" value="Aspartate Aminotransferase, domain 1"/>
    <property type="match status" value="1"/>
</dbReference>
<dbReference type="RefSeq" id="WP_055245299.1">
    <property type="nucleotide sequence ID" value="NZ_CZBE01000013.1"/>
</dbReference>
<evidence type="ECO:0000256" key="2">
    <source>
        <dbReference type="ARBA" id="ARBA00007441"/>
    </source>
</evidence>
<protein>
    <submittedName>
        <fullName evidence="8">2-aminoadipate transaminase</fullName>
        <ecNumber evidence="8">2.6.1.39</ecNumber>
    </submittedName>
</protein>
<dbReference type="PANTHER" id="PTHR42790">
    <property type="entry name" value="AMINOTRANSFERASE"/>
    <property type="match status" value="1"/>
</dbReference>
<comment type="similarity">
    <text evidence="2">Belongs to the class-I pyridoxal-phosphate-dependent aminotransferase family.</text>
</comment>
<dbReference type="InterPro" id="IPR015421">
    <property type="entry name" value="PyrdxlP-dep_Trfase_major"/>
</dbReference>
<keyword evidence="6" id="KW-0663">Pyridoxal phosphate</keyword>
<accession>A0A174RBR2</accession>
<dbReference type="FunFam" id="3.40.640.10:FF:000053">
    <property type="entry name" value="Aminotransferase, class I"/>
    <property type="match status" value="1"/>
</dbReference>
<evidence type="ECO:0000259" key="7">
    <source>
        <dbReference type="Pfam" id="PF00155"/>
    </source>
</evidence>
<proteinExistence type="inferred from homology"/>
<keyword evidence="5 8" id="KW-0808">Transferase</keyword>
<evidence type="ECO:0000256" key="5">
    <source>
        <dbReference type="ARBA" id="ARBA00022679"/>
    </source>
</evidence>
<comment type="cofactor">
    <cofactor evidence="1">
        <name>pyridoxal 5'-phosphate</name>
        <dbReference type="ChEBI" id="CHEBI:597326"/>
    </cofactor>
</comment>
<dbReference type="Pfam" id="PF00155">
    <property type="entry name" value="Aminotran_1_2"/>
    <property type="match status" value="1"/>
</dbReference>
<name>A0A174RBR2_9FIRM</name>
<dbReference type="GO" id="GO:0047536">
    <property type="term" value="F:2-aminoadipate transaminase activity"/>
    <property type="evidence" value="ECO:0007669"/>
    <property type="project" value="UniProtKB-EC"/>
</dbReference>
<evidence type="ECO:0000313" key="8">
    <source>
        <dbReference type="EMBL" id="CUP81426.1"/>
    </source>
</evidence>